<gene>
    <name evidence="3" type="ORF">FSP39_007235</name>
</gene>
<organism evidence="3 4">
    <name type="scientific">Pinctada imbricata</name>
    <name type="common">Atlantic pearl-oyster</name>
    <name type="synonym">Pinctada martensii</name>
    <dbReference type="NCBI Taxonomy" id="66713"/>
    <lineage>
        <taxon>Eukaryota</taxon>
        <taxon>Metazoa</taxon>
        <taxon>Spiralia</taxon>
        <taxon>Lophotrochozoa</taxon>
        <taxon>Mollusca</taxon>
        <taxon>Bivalvia</taxon>
        <taxon>Autobranchia</taxon>
        <taxon>Pteriomorphia</taxon>
        <taxon>Pterioida</taxon>
        <taxon>Pterioidea</taxon>
        <taxon>Pteriidae</taxon>
        <taxon>Pinctada</taxon>
    </lineage>
</organism>
<feature type="compositionally biased region" description="Low complexity" evidence="2">
    <location>
        <begin position="668"/>
        <end position="677"/>
    </location>
</feature>
<feature type="coiled-coil region" evidence="1">
    <location>
        <begin position="296"/>
        <end position="644"/>
    </location>
</feature>
<feature type="coiled-coil region" evidence="1">
    <location>
        <begin position="8"/>
        <end position="264"/>
    </location>
</feature>
<evidence type="ECO:0000313" key="4">
    <source>
        <dbReference type="Proteomes" id="UP001186944"/>
    </source>
</evidence>
<evidence type="ECO:0000256" key="2">
    <source>
        <dbReference type="SAM" id="MobiDB-lite"/>
    </source>
</evidence>
<feature type="region of interest" description="Disordered" evidence="2">
    <location>
        <begin position="736"/>
        <end position="787"/>
    </location>
</feature>
<accession>A0AA88XSX4</accession>
<feature type="compositionally biased region" description="Basic residues" evidence="2">
    <location>
        <begin position="749"/>
        <end position="758"/>
    </location>
</feature>
<feature type="region of interest" description="Disordered" evidence="2">
    <location>
        <begin position="649"/>
        <end position="710"/>
    </location>
</feature>
<feature type="region of interest" description="Disordered" evidence="2">
    <location>
        <begin position="274"/>
        <end position="296"/>
    </location>
</feature>
<sequence>MYFSVGEVDVLTHKIEQLAEDLKSKDAEIRDWEGMLQREKEESLKQEQALINGYKSEMTALKKQVKIAEDLAFKKEKQLLELNDELDKVKVSKDMLQEDLTNFSDELENANNEKKNLAEQLENVEKEYGSYKSQNKEKLAEQLQNVEKEFEEYRSQNKENLAEQLKNVEKEFEDYRSLNKELEEKLQQKIMDMEDMTSKCDEHVEKINSLVEEVENLRSKNENQRRDIEDKTSQEREAVLKKQLKDASTNIEDLSQRICELEDKLLKSSQASESLRETLKETEKHQRASILPPNERETLQDRLSEYSQTIHDLEKEVQTKDKTIQQERAELQNLRHSIEEERRKYDTILTDAGANEAVLAHLREALAEQEDTMSKQDIVIQQKEAEISSIKHDLEVYMGNYKDLLSERSNASREIRELGIQNASLISDKERIQKQLNEKTVEHEQFTYDKERLQKQLEEKRRELDQTRVDGEISLSSLRQPLMAKVEELETEVKTLTKEKDNLSIVVKDNNKELKELEKCLSESRTECENLKLSQDRYKNEQLVDQNRLLEENVTDLKEKVKTRDQSLRDGKKQLAQLQAEMDACKETLLNKDNEMQTWKNEKDQLVASLEKIISSNKDSSDRIKTLENENISLKSQIQSQAETIQLLAGSIKEEPKTTTRRKTRNMSESSHSSSKSPVAAQENIPVLKPRTQRGRGRKRKSEIQDITVPETPLKTCQEIESDVSLLSDKNVDMSNHVQIDATPPVAARKVRRNKKKRDSIQHSREIKAEKETPQKGNQKDSMSSLRRIGSVITSAIKKSPLASSRSIRKPLEEVTEVTRSPVLEVADSGTQMSAEKATTSKKRRKQHALYNNDTLISDPIDCGAFVVSDEAGPETSSSRRRHFTL</sequence>
<dbReference type="EMBL" id="VSWD01000010">
    <property type="protein sequence ID" value="KAK3089872.1"/>
    <property type="molecule type" value="Genomic_DNA"/>
</dbReference>
<feature type="compositionally biased region" description="Basic and acidic residues" evidence="2">
    <location>
        <begin position="274"/>
        <end position="286"/>
    </location>
</feature>
<feature type="compositionally biased region" description="Basic and acidic residues" evidence="2">
    <location>
        <begin position="759"/>
        <end position="774"/>
    </location>
</feature>
<comment type="caution">
    <text evidence="3">The sequence shown here is derived from an EMBL/GenBank/DDBJ whole genome shotgun (WGS) entry which is preliminary data.</text>
</comment>
<reference evidence="3" key="1">
    <citation type="submission" date="2019-08" db="EMBL/GenBank/DDBJ databases">
        <title>The improved chromosome-level genome for the pearl oyster Pinctada fucata martensii using PacBio sequencing and Hi-C.</title>
        <authorList>
            <person name="Zheng Z."/>
        </authorList>
    </citation>
    <scope>NUCLEOTIDE SEQUENCE</scope>
    <source>
        <strain evidence="3">ZZ-2019</strain>
        <tissue evidence="3">Adductor muscle</tissue>
    </source>
</reference>
<keyword evidence="1" id="KW-0175">Coiled coil</keyword>
<protein>
    <submittedName>
        <fullName evidence="3">Uncharacterized protein</fullName>
    </submittedName>
</protein>
<proteinExistence type="predicted"/>
<keyword evidence="4" id="KW-1185">Reference proteome</keyword>
<feature type="compositionally biased region" description="Basic residues" evidence="2">
    <location>
        <begin position="691"/>
        <end position="701"/>
    </location>
</feature>
<evidence type="ECO:0000313" key="3">
    <source>
        <dbReference type="EMBL" id="KAK3089872.1"/>
    </source>
</evidence>
<feature type="compositionally biased region" description="Polar residues" evidence="2">
    <location>
        <begin position="775"/>
        <end position="785"/>
    </location>
</feature>
<evidence type="ECO:0000256" key="1">
    <source>
        <dbReference type="SAM" id="Coils"/>
    </source>
</evidence>
<feature type="compositionally biased region" description="Polar residues" evidence="2">
    <location>
        <begin position="829"/>
        <end position="838"/>
    </location>
</feature>
<name>A0AA88XSX4_PINIB</name>
<dbReference type="SUPFAM" id="SSF57997">
    <property type="entry name" value="Tropomyosin"/>
    <property type="match status" value="1"/>
</dbReference>
<dbReference type="AlphaFoldDB" id="A0AA88XSX4"/>
<dbReference type="Proteomes" id="UP001186944">
    <property type="component" value="Unassembled WGS sequence"/>
</dbReference>
<feature type="region of interest" description="Disordered" evidence="2">
    <location>
        <begin position="823"/>
        <end position="846"/>
    </location>
</feature>